<dbReference type="InterPro" id="IPR007309">
    <property type="entry name" value="TFIIIC_Bblock-bd"/>
</dbReference>
<dbReference type="InterPro" id="IPR044210">
    <property type="entry name" value="Tfc3-like"/>
</dbReference>
<gene>
    <name evidence="15" type="ORF">VitviT2T_013176</name>
</gene>
<evidence type="ECO:0000256" key="1">
    <source>
        <dbReference type="ARBA" id="ARBA00004123"/>
    </source>
</evidence>
<keyword evidence="5" id="KW-0539">Nucleus</keyword>
<feature type="region of interest" description="Disordered" evidence="6">
    <location>
        <begin position="534"/>
        <end position="557"/>
    </location>
</feature>
<dbReference type="Proteomes" id="UP001227230">
    <property type="component" value="Chromosome 9"/>
</dbReference>
<feature type="compositionally biased region" description="Basic and acidic residues" evidence="6">
    <location>
        <begin position="1474"/>
        <end position="1485"/>
    </location>
</feature>
<accession>A0ABY9CFV9</accession>
<keyword evidence="4" id="KW-0804">Transcription</keyword>
<evidence type="ECO:0000259" key="12">
    <source>
        <dbReference type="Pfam" id="PF24655"/>
    </source>
</evidence>
<dbReference type="InterPro" id="IPR056428">
    <property type="entry name" value="WH_GTF3C1"/>
</dbReference>
<feature type="region of interest" description="Disordered" evidence="6">
    <location>
        <begin position="467"/>
        <end position="487"/>
    </location>
</feature>
<evidence type="ECO:0000259" key="11">
    <source>
        <dbReference type="Pfam" id="PF24538"/>
    </source>
</evidence>
<dbReference type="Pfam" id="PF24655">
    <property type="entry name" value="DUF7645"/>
    <property type="match status" value="1"/>
</dbReference>
<feature type="region of interest" description="Disordered" evidence="6">
    <location>
        <begin position="1467"/>
        <end position="1490"/>
    </location>
</feature>
<dbReference type="Pfam" id="PF24657">
    <property type="entry name" value="DUF7646"/>
    <property type="match status" value="1"/>
</dbReference>
<dbReference type="Pfam" id="PF23704">
    <property type="entry name" value="WHD_GTF3C1_N"/>
    <property type="match status" value="1"/>
</dbReference>
<evidence type="ECO:0000313" key="16">
    <source>
        <dbReference type="Proteomes" id="UP001227230"/>
    </source>
</evidence>
<dbReference type="SUPFAM" id="SSF46785">
    <property type="entry name" value="Winged helix' DNA-binding domain"/>
    <property type="match status" value="1"/>
</dbReference>
<dbReference type="InterPro" id="IPR056063">
    <property type="entry name" value="DUF7646"/>
</dbReference>
<evidence type="ECO:0000259" key="8">
    <source>
        <dbReference type="Pfam" id="PF20222"/>
    </source>
</evidence>
<evidence type="ECO:0000259" key="14">
    <source>
        <dbReference type="Pfam" id="PF24658"/>
    </source>
</evidence>
<dbReference type="PANTHER" id="PTHR15180:SF1">
    <property type="entry name" value="GENERAL TRANSCRIPTION FACTOR 3C POLYPEPTIDE 1"/>
    <property type="match status" value="1"/>
</dbReference>
<dbReference type="InterPro" id="IPR056062">
    <property type="entry name" value="DUF7645"/>
</dbReference>
<dbReference type="InterPro" id="IPR036390">
    <property type="entry name" value="WH_DNA-bd_sf"/>
</dbReference>
<proteinExistence type="predicted"/>
<evidence type="ECO:0000313" key="15">
    <source>
        <dbReference type="EMBL" id="WJZ94302.1"/>
    </source>
</evidence>
<feature type="region of interest" description="Disordered" evidence="6">
    <location>
        <begin position="1271"/>
        <end position="1307"/>
    </location>
</feature>
<feature type="domain" description="GTF3C1 extended winged-helix" evidence="10">
    <location>
        <begin position="561"/>
        <end position="670"/>
    </location>
</feature>
<evidence type="ECO:0000259" key="7">
    <source>
        <dbReference type="Pfam" id="PF04182"/>
    </source>
</evidence>
<keyword evidence="16" id="KW-1185">Reference proteome</keyword>
<evidence type="ECO:0000256" key="5">
    <source>
        <dbReference type="ARBA" id="ARBA00023242"/>
    </source>
</evidence>
<comment type="subcellular location">
    <subcellularLocation>
        <location evidence="1">Nucleus</location>
    </subcellularLocation>
</comment>
<feature type="domain" description="DUF7646" evidence="13">
    <location>
        <begin position="340"/>
        <end position="423"/>
    </location>
</feature>
<dbReference type="PANTHER" id="PTHR15180">
    <property type="entry name" value="GENERAL TRANSCRIPTION FACTOR 3C POLYPEPTIDE 1"/>
    <property type="match status" value="1"/>
</dbReference>
<evidence type="ECO:0000259" key="10">
    <source>
        <dbReference type="Pfam" id="PF24101"/>
    </source>
</evidence>
<dbReference type="InterPro" id="IPR046488">
    <property type="entry name" value="Sfc3/Tfc3_C"/>
</dbReference>
<feature type="domain" description="DUF7645" evidence="12">
    <location>
        <begin position="931"/>
        <end position="991"/>
    </location>
</feature>
<evidence type="ECO:0000256" key="3">
    <source>
        <dbReference type="ARBA" id="ARBA00023125"/>
    </source>
</evidence>
<feature type="domain" description="DUF7599" evidence="11">
    <location>
        <begin position="239"/>
        <end position="322"/>
    </location>
</feature>
<dbReference type="Pfam" id="PF24101">
    <property type="entry name" value="WHD_GTF3C1"/>
    <property type="match status" value="1"/>
</dbReference>
<keyword evidence="2" id="KW-0597">Phosphoprotein</keyword>
<evidence type="ECO:0000256" key="6">
    <source>
        <dbReference type="SAM" id="MobiDB-lite"/>
    </source>
</evidence>
<dbReference type="Pfam" id="PF24538">
    <property type="entry name" value="DUF7599"/>
    <property type="match status" value="1"/>
</dbReference>
<feature type="domain" description="DUF7647" evidence="14">
    <location>
        <begin position="754"/>
        <end position="930"/>
    </location>
</feature>
<sequence>MDSIVFAALEEICSQGANGLALQSLWPNLHAALSSAGLDLSSGVKAAIWANLLKTPGLEFQSRNVSRNADDPAIQSVVQCEKLNLKIVAAEHLRDSFVGLYDAKASAVTGISAVQRRVLERLAIARTNGITQSQLCKEFGIKANNMFYVLRNLECRGLIVRQSSIVRTKEACSEGESKNSSIVSTNLIHLYRYGKHLGSQQKLEITKEDKLLDCLGNGDERGAAGDGGTRGCGEEMLIKDYLPAMKAICDKLEEANGKVLVVRDIKQDLGYQGYHGHKSWRNICSRLKDAGLVEEFDAEVNKKVVSCLRLLKKFSPKCFEPKTQGSGLDDPDAEQLVKSGKRGQITDQLVELPMEHQIYDMIDAEGPKGLTVIEVCQRLGINSKANYNRFLNMFSRFGMHLQAESHKRGMAYRVWTAGNFNPASSNAFPDKSENIFNENGVSNPHVVGYMDLHQKSAQTIQELDPSTLKTDNTTHGKTKNREIEPEPSQIFPGGGECNQMLLCPSNPLEFNHEKKDPVPDAEPDLESKAIEANDALPETSPLALSKSQGPQQGSRRRRLALTAISAQKEQRILEWLQKDKFLLRAEIQKWLESIGKEKDRMMDRKTVARTLNKLQQEGHCKCIQVSVPIVTNCGRTCTKEVILHPSVQSLPPEILGQIHDRMRSFDKQVRGQAMSRLNTNGTVPVLNDVQRTQNNVGSDVQAIRSEAMRANGFILAKMVRAKLLHNFLWAYLCSLPGWDDALSVGKNGYDLKHPHSSCKLLALDDAIKAMPLELFLQVVGSAQKFDDMIEKCKSGLHLSDLPVQEYKCLMDTQATGRLSWIIDILRRLKLIRLVSGHLEDGAEVQRATLKHALELKPYIEEPSLVAPSLCSSFLDLRPKIRHDFILSSREAVDVYWKTLEYCYAAADPAAALHSFPGSAVHEVFLSRSWSSFRVMTADQRAGLLKRIVMENPDKKLSFKDCEKIAKDLSLTLEQVLRVYYDKRQHRLNRFQGLLNGEGNDSEPLKSKSSSSRKRKRPSEARSSKHMKFKMAAGELGKQRLAKLSDTVNQFTEESDLVITSSGEHDINLPAYQGDDDQGTVEELGPEEEQEDCSSVSQFAFTRMKPTRQRRFLWTEKADRQLVMQYVRHRAALGAKFHRIDWSSLPDLPGPPGPCGKRMASLNTNIKFRKAVMRLCNMLSQRYANHLEKTPNKLLNLDDCRQVRGSLAGLNKNLSVGVEHAEASNSEGERWDDFEDKNIKIALDEVIQCKWMSKVESLKQVRTLSEEWSNLNMDAEGNDPHKTKLVSTPGEDVQTHRGRQCGTSGRRSSRRCLPRKFIKILNERISVTRRAHESLAVSNAVELFKLVFLSTSTAPEVPNLLAETLRRYSEHDLISAFNYLREKKIMVGGNGSDPFVLSQQFLQSVSSSPFPTDTGRRAAKFASWLHEREKDLTEEGINLSQDLQCGDIFHLFALVSLGELCLSPRLPDEGVGEAEDSRTSKRKTDSNESSNVNMIKKLKTSLVTEGEIVSRREKGFPGIMVSVSRATMSRTNVVDLFKDGKICTGAHDFEENDQWHVTSDKKIDSSSSHSDDIKEILNFGSVATITEVPSNSPWEAMTAYAQHLISIPPDQGQAGPLSQNLFRTVYAAIKKAGDQGLSMEEISEVMKNMQGQEVPELIVEVLLAFGRVVKVNAYESIHVVDAFYRSKYFLTSPAGFSEDQLSPSKKPLRSSGLQPEHRVLDDDNAHTERSIEMDDVHKVTILNIPEELSQSSSEIQLSNKLGSCMEDKDVSVGGDNEDQTLEYSSADSHSCSPMLPWINGDGSINRIVYKGLTRRVLGTVMQNPGMLEDDIIRQMDIVNPQSCRKLLELLILDNHLTVRKMHQTTFCSPPALLGGLLGSSFAKPKSIFREHYFANPLSASSL</sequence>
<dbReference type="Pfam" id="PF04182">
    <property type="entry name" value="B-block_TFIIIC"/>
    <property type="match status" value="1"/>
</dbReference>
<evidence type="ECO:0000256" key="4">
    <source>
        <dbReference type="ARBA" id="ARBA00023163"/>
    </source>
</evidence>
<feature type="domain" description="Transcription factor tau subunit sfc3/Tfc3 C-terminal" evidence="8">
    <location>
        <begin position="1349"/>
        <end position="1484"/>
    </location>
</feature>
<name>A0ABY9CFV9_VITVI</name>
<evidence type="ECO:0000256" key="2">
    <source>
        <dbReference type="ARBA" id="ARBA00022553"/>
    </source>
</evidence>
<dbReference type="InterPro" id="IPR056467">
    <property type="entry name" value="eWH_GTF3C1"/>
</dbReference>
<dbReference type="Pfam" id="PF24658">
    <property type="entry name" value="DUF7647"/>
    <property type="match status" value="1"/>
</dbReference>
<keyword evidence="3" id="KW-0238">DNA-binding</keyword>
<feature type="domain" description="B-block binding subunit of TFIIIC" evidence="7">
    <location>
        <begin position="113"/>
        <end position="193"/>
    </location>
</feature>
<dbReference type="Gene3D" id="1.10.10.10">
    <property type="entry name" value="Winged helix-like DNA-binding domain superfamily/Winged helix DNA-binding domain"/>
    <property type="match status" value="1"/>
</dbReference>
<dbReference type="CDD" id="cd16169">
    <property type="entry name" value="Tau138_eWH"/>
    <property type="match status" value="1"/>
</dbReference>
<feature type="region of interest" description="Disordered" evidence="6">
    <location>
        <begin position="991"/>
        <end position="1025"/>
    </location>
</feature>
<dbReference type="EMBL" id="CP126656">
    <property type="protein sequence ID" value="WJZ94302.1"/>
    <property type="molecule type" value="Genomic_DNA"/>
</dbReference>
<evidence type="ECO:0000259" key="9">
    <source>
        <dbReference type="Pfam" id="PF23704"/>
    </source>
</evidence>
<evidence type="ECO:0008006" key="17">
    <source>
        <dbReference type="Google" id="ProtNLM"/>
    </source>
</evidence>
<evidence type="ECO:0000259" key="13">
    <source>
        <dbReference type="Pfam" id="PF24657"/>
    </source>
</evidence>
<feature type="domain" description="General transcription factor 3C polypeptide 1 winged-helix" evidence="9">
    <location>
        <begin position="1"/>
        <end position="101"/>
    </location>
</feature>
<dbReference type="InterPro" id="IPR035625">
    <property type="entry name" value="Tfc3-like_eWH"/>
</dbReference>
<dbReference type="InterPro" id="IPR056020">
    <property type="entry name" value="DUF7599"/>
</dbReference>
<protein>
    <recommendedName>
        <fullName evidence="17">B-block binding subunit of TFIIIC domain-containing protein</fullName>
    </recommendedName>
</protein>
<dbReference type="InterPro" id="IPR036388">
    <property type="entry name" value="WH-like_DNA-bd_sf"/>
</dbReference>
<dbReference type="InterPro" id="IPR056064">
    <property type="entry name" value="DUF7647"/>
</dbReference>
<organism evidence="15 16">
    <name type="scientific">Vitis vinifera</name>
    <name type="common">Grape</name>
    <dbReference type="NCBI Taxonomy" id="29760"/>
    <lineage>
        <taxon>Eukaryota</taxon>
        <taxon>Viridiplantae</taxon>
        <taxon>Streptophyta</taxon>
        <taxon>Embryophyta</taxon>
        <taxon>Tracheophyta</taxon>
        <taxon>Spermatophyta</taxon>
        <taxon>Magnoliopsida</taxon>
        <taxon>eudicotyledons</taxon>
        <taxon>Gunneridae</taxon>
        <taxon>Pentapetalae</taxon>
        <taxon>rosids</taxon>
        <taxon>Vitales</taxon>
        <taxon>Vitaceae</taxon>
        <taxon>Viteae</taxon>
        <taxon>Vitis</taxon>
    </lineage>
</organism>
<dbReference type="Pfam" id="PF20222">
    <property type="entry name" value="DUF6581"/>
    <property type="match status" value="1"/>
</dbReference>
<reference evidence="15 16" key="1">
    <citation type="journal article" date="2023" name="Hortic Res">
        <title>The complete reference genome for grapevine (Vitis vinifera L.) genetics and breeding.</title>
        <authorList>
            <person name="Shi X."/>
            <person name="Cao S."/>
            <person name="Wang X."/>
            <person name="Huang S."/>
            <person name="Wang Y."/>
            <person name="Liu Z."/>
            <person name="Liu W."/>
            <person name="Leng X."/>
            <person name="Peng Y."/>
            <person name="Wang N."/>
            <person name="Wang Y."/>
            <person name="Ma Z."/>
            <person name="Xu X."/>
            <person name="Zhang F."/>
            <person name="Xue H."/>
            <person name="Zhong H."/>
            <person name="Wang Y."/>
            <person name="Zhang K."/>
            <person name="Velt A."/>
            <person name="Avia K."/>
            <person name="Holtgrawe D."/>
            <person name="Grimplet J."/>
            <person name="Matus J.T."/>
            <person name="Ware D."/>
            <person name="Wu X."/>
            <person name="Wang H."/>
            <person name="Liu C."/>
            <person name="Fang Y."/>
            <person name="Rustenholz C."/>
            <person name="Cheng Z."/>
            <person name="Xiao H."/>
            <person name="Zhou Y."/>
        </authorList>
    </citation>
    <scope>NUCLEOTIDE SEQUENCE [LARGE SCALE GENOMIC DNA]</scope>
    <source>
        <strain evidence="16">cv. Pinot noir / PN40024</strain>
        <tissue evidence="15">Leaf</tissue>
    </source>
</reference>